<reference evidence="8" key="3">
    <citation type="journal article" date="2020" name="Curr. Biol.">
        <title>Chromatin organization in early land plants reveals an ancestral association between H3K27me3, transposons, and constitutive heterochromatin.</title>
        <authorList>
            <person name="Montgomery S.A."/>
            <person name="Tanizawa Y."/>
            <person name="Galik B."/>
            <person name="Wang N."/>
            <person name="Ito T."/>
            <person name="Mochizuki T."/>
            <person name="Akimcheva S."/>
            <person name="Bowman J.L."/>
            <person name="Cognat V."/>
            <person name="Marechal-Drouard L."/>
            <person name="Ekker H."/>
            <person name="Hong S.F."/>
            <person name="Kohchi T."/>
            <person name="Lin S.S."/>
            <person name="Liu L.D."/>
            <person name="Nakamura Y."/>
            <person name="Valeeva L.R."/>
            <person name="Shakirov E.V."/>
            <person name="Shippen D.E."/>
            <person name="Wei W.L."/>
            <person name="Yagura M."/>
            <person name="Yamaoka S."/>
            <person name="Yamato K.T."/>
            <person name="Liu C."/>
            <person name="Berger F."/>
        </authorList>
    </citation>
    <scope>NUCLEOTIDE SEQUENCE [LARGE SCALE GENOMIC DNA]</scope>
    <source>
        <strain evidence="8">Tak-1</strain>
    </source>
</reference>
<dbReference type="PANTHER" id="PTHR43191:SF2">
    <property type="entry name" value="RRNA METHYLTRANSFERASE 3, MITOCHONDRIAL"/>
    <property type="match status" value="1"/>
</dbReference>
<dbReference type="Proteomes" id="UP001162541">
    <property type="component" value="Chromosome 1"/>
</dbReference>
<evidence type="ECO:0000313" key="5">
    <source>
        <dbReference type="EMBL" id="BBM97830.1"/>
    </source>
</evidence>
<keyword evidence="1" id="KW-0489">Methyltransferase</keyword>
<evidence type="ECO:0000313" key="7">
    <source>
        <dbReference type="Proteomes" id="UP000077202"/>
    </source>
</evidence>
<feature type="region of interest" description="Disordered" evidence="3">
    <location>
        <begin position="318"/>
        <end position="342"/>
    </location>
</feature>
<dbReference type="InterPro" id="IPR029026">
    <property type="entry name" value="tRNA_m1G_MTases_N"/>
</dbReference>
<organism evidence="6 7">
    <name type="scientific">Marchantia polymorpha subsp. ruderalis</name>
    <dbReference type="NCBI Taxonomy" id="1480154"/>
    <lineage>
        <taxon>Eukaryota</taxon>
        <taxon>Viridiplantae</taxon>
        <taxon>Streptophyta</taxon>
        <taxon>Embryophyta</taxon>
        <taxon>Marchantiophyta</taxon>
        <taxon>Marchantiopsida</taxon>
        <taxon>Marchantiidae</taxon>
        <taxon>Marchantiales</taxon>
        <taxon>Marchantiaceae</taxon>
        <taxon>Marchantia</taxon>
    </lineage>
</organism>
<evidence type="ECO:0000313" key="6">
    <source>
        <dbReference type="EMBL" id="OAE24772.1"/>
    </source>
</evidence>
<dbReference type="GO" id="GO:0006396">
    <property type="term" value="P:RNA processing"/>
    <property type="evidence" value="ECO:0007669"/>
    <property type="project" value="InterPro"/>
</dbReference>
<evidence type="ECO:0000313" key="8">
    <source>
        <dbReference type="Proteomes" id="UP001162541"/>
    </source>
</evidence>
<feature type="domain" description="tRNA/rRNA methyltransferase SpoU type" evidence="4">
    <location>
        <begin position="236"/>
        <end position="411"/>
    </location>
</feature>
<dbReference type="PANTHER" id="PTHR43191">
    <property type="entry name" value="RRNA METHYLTRANSFERASE 3"/>
    <property type="match status" value="1"/>
</dbReference>
<dbReference type="Proteomes" id="UP000077202">
    <property type="component" value="Unassembled WGS sequence"/>
</dbReference>
<dbReference type="InterPro" id="IPR029064">
    <property type="entry name" value="Ribosomal_eL30-like_sf"/>
</dbReference>
<dbReference type="EMBL" id="AP019866">
    <property type="protein sequence ID" value="BBM97830.1"/>
    <property type="molecule type" value="Genomic_DNA"/>
</dbReference>
<evidence type="ECO:0000256" key="1">
    <source>
        <dbReference type="ARBA" id="ARBA00022603"/>
    </source>
</evidence>
<dbReference type="SUPFAM" id="SSF55315">
    <property type="entry name" value="L30e-like"/>
    <property type="match status" value="1"/>
</dbReference>
<gene>
    <name evidence="6" type="ORF">AXG93_48s1200</name>
    <name evidence="5" type="ORF">Mp_1g08680</name>
</gene>
<evidence type="ECO:0000259" key="4">
    <source>
        <dbReference type="Pfam" id="PF00588"/>
    </source>
</evidence>
<dbReference type="Pfam" id="PF00588">
    <property type="entry name" value="SpoU_methylase"/>
    <property type="match status" value="1"/>
</dbReference>
<evidence type="ECO:0000256" key="3">
    <source>
        <dbReference type="SAM" id="MobiDB-lite"/>
    </source>
</evidence>
<proteinExistence type="predicted"/>
<reference evidence="6 7" key="1">
    <citation type="submission" date="2016-03" db="EMBL/GenBank/DDBJ databases">
        <title>Mechanisms controlling the formation of the plant cell surface in tip-growing cells are functionally conserved among land plants.</title>
        <authorList>
            <person name="Honkanen S."/>
            <person name="Jones V.A."/>
            <person name="Morieri G."/>
            <person name="Champion C."/>
            <person name="Hetherington A.J."/>
            <person name="Kelly S."/>
            <person name="Saint-Marcoux D."/>
            <person name="Proust H."/>
            <person name="Prescott H."/>
            <person name="Dolan L."/>
        </authorList>
    </citation>
    <scope>NUCLEOTIDE SEQUENCE [LARGE SCALE GENOMIC DNA]</scope>
    <source>
        <strain evidence="7">cv. Tak-1 and cv. Tak-2</strain>
        <tissue evidence="6">Whole gametophyte</tissue>
    </source>
</reference>
<dbReference type="GO" id="GO:0008173">
    <property type="term" value="F:RNA methyltransferase activity"/>
    <property type="evidence" value="ECO:0007669"/>
    <property type="project" value="InterPro"/>
</dbReference>
<dbReference type="Gene3D" id="3.30.1330.30">
    <property type="match status" value="1"/>
</dbReference>
<dbReference type="Gene3D" id="3.40.1280.10">
    <property type="match status" value="1"/>
</dbReference>
<dbReference type="AlphaFoldDB" id="A0A176VWW8"/>
<name>A0A176VWW8_MARPO</name>
<keyword evidence="7" id="KW-1185">Reference proteome</keyword>
<evidence type="ECO:0000256" key="2">
    <source>
        <dbReference type="ARBA" id="ARBA00022679"/>
    </source>
</evidence>
<reference evidence="5" key="2">
    <citation type="journal article" date="2019" name="Curr. Biol.">
        <title>Chromatin organization in early land plants reveals an ancestral association between H3K27me3, transposons, and constitutive heterochromatin.</title>
        <authorList>
            <person name="Montgomery S.A."/>
            <person name="Tanizawa Y."/>
            <person name="Galik B."/>
            <person name="Wang N."/>
            <person name="Ito T."/>
            <person name="Mochizuki T."/>
            <person name="Akimcheva S."/>
            <person name="Bowman J."/>
            <person name="Cognat V."/>
            <person name="Drouard L."/>
            <person name="Ekker H."/>
            <person name="Houng S."/>
            <person name="Kohchi T."/>
            <person name="Lin S."/>
            <person name="Liu L.D."/>
            <person name="Nakamura Y."/>
            <person name="Valeeva L.R."/>
            <person name="Shakirov E.V."/>
            <person name="Shippen D.E."/>
            <person name="Wei W."/>
            <person name="Yagura M."/>
            <person name="Yamaoka S."/>
            <person name="Yamato K.T."/>
            <person name="Liu C."/>
            <person name="Berger F."/>
        </authorList>
    </citation>
    <scope>NUCLEOTIDE SEQUENCE [LARGE SCALE GENOMIC DNA]</scope>
    <source>
        <strain evidence="5">Tak-1</strain>
    </source>
</reference>
<dbReference type="InterPro" id="IPR001537">
    <property type="entry name" value="SpoU_MeTrfase"/>
</dbReference>
<dbReference type="SUPFAM" id="SSF75217">
    <property type="entry name" value="alpha/beta knot"/>
    <property type="match status" value="1"/>
</dbReference>
<dbReference type="InterPro" id="IPR029028">
    <property type="entry name" value="Alpha/beta_knot_MTases"/>
</dbReference>
<dbReference type="EMBL" id="LVLJ01002476">
    <property type="protein sequence ID" value="OAE24772.1"/>
    <property type="molecule type" value="Genomic_DNA"/>
</dbReference>
<dbReference type="GO" id="GO:0003723">
    <property type="term" value="F:RNA binding"/>
    <property type="evidence" value="ECO:0007669"/>
    <property type="project" value="InterPro"/>
</dbReference>
<dbReference type="CDD" id="cd18095">
    <property type="entry name" value="SpoU-like_rRNA-MTase"/>
    <property type="match status" value="1"/>
</dbReference>
<sequence length="414" mass="44091">MVSPSVVIACSGTPLCAWGRDGNDSSYTRWRAPNWTGAVGKQMVWSGTSGPGAKATRVFAAGLKGRDVSREDQSRTKGQSNVSLAPAEDDVAVVSLPSNVDYISSLGNSYVKHLVKLRRNAATRHSTSSVLVMGTIPLREICESVEFDAEGQRGPNLINVLLVRDDAETPGGLTRFSQRVVRVSVAVMTKITGLDSPPEALGVLSYPSSFTTLELDQDKLSANSRLQKLCPSPRRILVLDAIQDPGNLGTLIRTAAAFAWDGLFLLPGCCDPFNDKAIRASRGACFRVPIAVVHWHHVQELAVTNSLKLYAGDPEPVSGSGEIELETPATRNSESGDESGAGRRVSLDMDAGIVSKLKPLNSCQQGLCLVLGSEGQGLSDHIVKDCIPVGIPMPGKYESLNVAVAGGILMFLLR</sequence>
<protein>
    <recommendedName>
        <fullName evidence="4">tRNA/rRNA methyltransferase SpoU type domain-containing protein</fullName>
    </recommendedName>
</protein>
<dbReference type="InterPro" id="IPR051259">
    <property type="entry name" value="rRNA_Methyltransferase"/>
</dbReference>
<accession>A0A176VWW8</accession>
<dbReference type="GO" id="GO:0032259">
    <property type="term" value="P:methylation"/>
    <property type="evidence" value="ECO:0007669"/>
    <property type="project" value="UniProtKB-KW"/>
</dbReference>
<keyword evidence="2" id="KW-0808">Transferase</keyword>